<reference evidence="2" key="1">
    <citation type="submission" date="2016-11" db="UniProtKB">
        <authorList>
            <consortium name="WormBaseParasite"/>
        </authorList>
    </citation>
    <scope>IDENTIFICATION</scope>
</reference>
<proteinExistence type="predicted"/>
<protein>
    <submittedName>
        <fullName evidence="2">F-box domain-containing protein</fullName>
    </submittedName>
</protein>
<keyword evidence="1" id="KW-1185">Reference proteome</keyword>
<dbReference type="Proteomes" id="UP000095287">
    <property type="component" value="Unplaced"/>
</dbReference>
<name>A0A1I7Y7W9_9BILA</name>
<dbReference type="WBParaSite" id="L893_g13540.t1">
    <property type="protein sequence ID" value="L893_g13540.t1"/>
    <property type="gene ID" value="L893_g13540"/>
</dbReference>
<accession>A0A1I7Y7W9</accession>
<evidence type="ECO:0000313" key="2">
    <source>
        <dbReference type="WBParaSite" id="L893_g13540.t1"/>
    </source>
</evidence>
<dbReference type="AlphaFoldDB" id="A0A1I7Y7W9"/>
<sequence length="296" mass="34017">MDFVLAAFVDALCTTLQKKDLEQLQKLRRPWSSTVEKHYGKRRDVTLCLDVNHDGTQVGMGFLEDSSELRILERTFIPSTSLTKYDRIALIMVGYPGYEFTDLLEKLPLHRFKTQALPLITSLASIYVIDSEHFKMRHKDLMDILFSSLQGCVFTLSTRYAGKRCSRFIEQRSLLGGVRNVILYLGIVRHDRLKAAFITLLKSPKFSALNLSRTDVTIDFDMVACLVERFFRGDLPRKAFVGGKFSFDPTLLEDLHPQHVKVRKTRQGLCTVTWTGARSRYFIASFSGDDLFLRQR</sequence>
<evidence type="ECO:0000313" key="1">
    <source>
        <dbReference type="Proteomes" id="UP000095287"/>
    </source>
</evidence>
<organism evidence="1 2">
    <name type="scientific">Steinernema glaseri</name>
    <dbReference type="NCBI Taxonomy" id="37863"/>
    <lineage>
        <taxon>Eukaryota</taxon>
        <taxon>Metazoa</taxon>
        <taxon>Ecdysozoa</taxon>
        <taxon>Nematoda</taxon>
        <taxon>Chromadorea</taxon>
        <taxon>Rhabditida</taxon>
        <taxon>Tylenchina</taxon>
        <taxon>Panagrolaimomorpha</taxon>
        <taxon>Strongyloidoidea</taxon>
        <taxon>Steinernematidae</taxon>
        <taxon>Steinernema</taxon>
    </lineage>
</organism>